<dbReference type="AlphaFoldDB" id="A0A080Z313"/>
<name>A0A080Z313_PHYNI</name>
<evidence type="ECO:0000313" key="2">
    <source>
        <dbReference type="Proteomes" id="UP000028582"/>
    </source>
</evidence>
<gene>
    <name evidence="1" type="ORF">F444_20889</name>
</gene>
<protein>
    <submittedName>
        <fullName evidence="1">Uncharacterized protein</fullName>
    </submittedName>
</protein>
<dbReference type="EMBL" id="ANJA01003844">
    <property type="protein sequence ID" value="ETO61024.1"/>
    <property type="molecule type" value="Genomic_DNA"/>
</dbReference>
<comment type="caution">
    <text evidence="1">The sequence shown here is derived from an EMBL/GenBank/DDBJ whole genome shotgun (WGS) entry which is preliminary data.</text>
</comment>
<organism evidence="1 2">
    <name type="scientific">Phytophthora nicotianae P1976</name>
    <dbReference type="NCBI Taxonomy" id="1317066"/>
    <lineage>
        <taxon>Eukaryota</taxon>
        <taxon>Sar</taxon>
        <taxon>Stramenopiles</taxon>
        <taxon>Oomycota</taxon>
        <taxon>Peronosporomycetes</taxon>
        <taxon>Peronosporales</taxon>
        <taxon>Peronosporaceae</taxon>
        <taxon>Phytophthora</taxon>
    </lineage>
</organism>
<evidence type="ECO:0000313" key="1">
    <source>
        <dbReference type="EMBL" id="ETO61024.1"/>
    </source>
</evidence>
<dbReference type="Proteomes" id="UP000028582">
    <property type="component" value="Unassembled WGS sequence"/>
</dbReference>
<reference evidence="1 2" key="1">
    <citation type="submission" date="2013-11" db="EMBL/GenBank/DDBJ databases">
        <title>The Genome Sequence of Phytophthora parasitica P1976.</title>
        <authorList>
            <consortium name="The Broad Institute Genomics Platform"/>
            <person name="Russ C."/>
            <person name="Tyler B."/>
            <person name="Panabieres F."/>
            <person name="Shan W."/>
            <person name="Tripathy S."/>
            <person name="Grunwald N."/>
            <person name="Machado M."/>
            <person name="Johnson C.S."/>
            <person name="Walker B."/>
            <person name="Young S."/>
            <person name="Zeng Q."/>
            <person name="Gargeya S."/>
            <person name="Fitzgerald M."/>
            <person name="Haas B."/>
            <person name="Abouelleil A."/>
            <person name="Allen A.W."/>
            <person name="Alvarado L."/>
            <person name="Arachchi H.M."/>
            <person name="Berlin A.M."/>
            <person name="Chapman S.B."/>
            <person name="Gainer-Dewar J."/>
            <person name="Goldberg J."/>
            <person name="Griggs A."/>
            <person name="Gujja S."/>
            <person name="Hansen M."/>
            <person name="Howarth C."/>
            <person name="Imamovic A."/>
            <person name="Ireland A."/>
            <person name="Larimer J."/>
            <person name="McCowan C."/>
            <person name="Murphy C."/>
            <person name="Pearson M."/>
            <person name="Poon T.W."/>
            <person name="Priest M."/>
            <person name="Roberts A."/>
            <person name="Saif S."/>
            <person name="Shea T."/>
            <person name="Sisk P."/>
            <person name="Sykes S."/>
            <person name="Wortman J."/>
            <person name="Nusbaum C."/>
            <person name="Birren B."/>
        </authorList>
    </citation>
    <scope>NUCLEOTIDE SEQUENCE [LARGE SCALE GENOMIC DNA]</scope>
    <source>
        <strain evidence="1 2">P1976</strain>
    </source>
</reference>
<accession>A0A080Z313</accession>
<sequence>MANSASSYIRIGRSDVLHRCIMAQYEPACETAFLR</sequence>
<proteinExistence type="predicted"/>